<dbReference type="RefSeq" id="WP_310097472.1">
    <property type="nucleotide sequence ID" value="NZ_JAVDUU010000003.1"/>
</dbReference>
<dbReference type="Proteomes" id="UP001247620">
    <property type="component" value="Unassembled WGS sequence"/>
</dbReference>
<dbReference type="Pfam" id="PF00534">
    <property type="entry name" value="Glycos_transf_1"/>
    <property type="match status" value="1"/>
</dbReference>
<name>A0ABU1TES3_9SPHI</name>
<dbReference type="CDD" id="cd03801">
    <property type="entry name" value="GT4_PimA-like"/>
    <property type="match status" value="1"/>
</dbReference>
<evidence type="ECO:0000313" key="3">
    <source>
        <dbReference type="EMBL" id="MDR6943366.1"/>
    </source>
</evidence>
<accession>A0ABU1TES3</accession>
<sequence length="357" mass="40647">MIKVAFITRSTIYTVPGGDTIQAVQTARHLSQMGITAEIRLANESILYHKYDLLHFFNLTRPADILYHSQKAGKPYVVSTILCNYGEYDKYHRKGAGRLLRYLSTDTIEYLKSIARYLLGRDSLASLSYTWLGQRKSIKSILSRAAMILPNSESEYRRVIQSYQRKVNHLVIPNGADQNMFQYDPSIKKDEKLVICAARIEGIKNQLNLIRALNNTSYRLLLIGSPAPNHLAYYHECRSIAASNITFIDQVPQYELVKYYREAKVHILPSWFETTGLSSIEAALMGCNIVTSDKGDVREYFADDAFYCEPSSPQSILNAVEQASMAPYNANLRHRILKKYTWTKAASQTLKAYKSVL</sequence>
<keyword evidence="1" id="KW-0808">Transferase</keyword>
<comment type="caution">
    <text evidence="3">The sequence shown here is derived from an EMBL/GenBank/DDBJ whole genome shotgun (WGS) entry which is preliminary data.</text>
</comment>
<protein>
    <submittedName>
        <fullName evidence="3">Glycosyltransferase involved in cell wall biosynthesis</fullName>
    </submittedName>
</protein>
<dbReference type="Gene3D" id="3.40.50.2000">
    <property type="entry name" value="Glycogen Phosphorylase B"/>
    <property type="match status" value="2"/>
</dbReference>
<evidence type="ECO:0000259" key="2">
    <source>
        <dbReference type="Pfam" id="PF00534"/>
    </source>
</evidence>
<dbReference type="SUPFAM" id="SSF53756">
    <property type="entry name" value="UDP-Glycosyltransferase/glycogen phosphorylase"/>
    <property type="match status" value="1"/>
</dbReference>
<dbReference type="InterPro" id="IPR001296">
    <property type="entry name" value="Glyco_trans_1"/>
</dbReference>
<keyword evidence="4" id="KW-1185">Reference proteome</keyword>
<feature type="domain" description="Glycosyl transferase family 1" evidence="2">
    <location>
        <begin position="186"/>
        <end position="335"/>
    </location>
</feature>
<reference evidence="3 4" key="1">
    <citation type="submission" date="2023-07" db="EMBL/GenBank/DDBJ databases">
        <title>Sorghum-associated microbial communities from plants grown in Nebraska, USA.</title>
        <authorList>
            <person name="Schachtman D."/>
        </authorList>
    </citation>
    <scope>NUCLEOTIDE SEQUENCE [LARGE SCALE GENOMIC DNA]</scope>
    <source>
        <strain evidence="3 4">3262</strain>
    </source>
</reference>
<dbReference type="PANTHER" id="PTHR46401:SF2">
    <property type="entry name" value="GLYCOSYLTRANSFERASE WBBK-RELATED"/>
    <property type="match status" value="1"/>
</dbReference>
<organism evidence="3 4">
    <name type="scientific">Mucilaginibacter pocheonensis</name>
    <dbReference type="NCBI Taxonomy" id="398050"/>
    <lineage>
        <taxon>Bacteria</taxon>
        <taxon>Pseudomonadati</taxon>
        <taxon>Bacteroidota</taxon>
        <taxon>Sphingobacteriia</taxon>
        <taxon>Sphingobacteriales</taxon>
        <taxon>Sphingobacteriaceae</taxon>
        <taxon>Mucilaginibacter</taxon>
    </lineage>
</organism>
<dbReference type="EMBL" id="JAVDUU010000003">
    <property type="protein sequence ID" value="MDR6943366.1"/>
    <property type="molecule type" value="Genomic_DNA"/>
</dbReference>
<evidence type="ECO:0000256" key="1">
    <source>
        <dbReference type="ARBA" id="ARBA00022679"/>
    </source>
</evidence>
<proteinExistence type="predicted"/>
<dbReference type="PANTHER" id="PTHR46401">
    <property type="entry name" value="GLYCOSYLTRANSFERASE WBBK-RELATED"/>
    <property type="match status" value="1"/>
</dbReference>
<gene>
    <name evidence="3" type="ORF">J2W55_003219</name>
</gene>
<evidence type="ECO:0000313" key="4">
    <source>
        <dbReference type="Proteomes" id="UP001247620"/>
    </source>
</evidence>